<dbReference type="GO" id="GO:0051301">
    <property type="term" value="P:cell division"/>
    <property type="evidence" value="ECO:0007669"/>
    <property type="project" value="UniProtKB-KW"/>
</dbReference>
<keyword evidence="17" id="KW-0131">Cell cycle</keyword>
<evidence type="ECO:0000256" key="1">
    <source>
        <dbReference type="ARBA" id="ARBA00004141"/>
    </source>
</evidence>
<gene>
    <name evidence="17" type="ORF">GGR28_000949</name>
</gene>
<dbReference type="GO" id="GO:0009252">
    <property type="term" value="P:peptidoglycan biosynthetic process"/>
    <property type="evidence" value="ECO:0007669"/>
    <property type="project" value="UniProtKB-KW"/>
</dbReference>
<dbReference type="EMBL" id="JACIFF010000002">
    <property type="protein sequence ID" value="MBB4078336.1"/>
    <property type="molecule type" value="Genomic_DNA"/>
</dbReference>
<evidence type="ECO:0000256" key="14">
    <source>
        <dbReference type="ARBA" id="ARBA00044770"/>
    </source>
</evidence>
<keyword evidence="5" id="KW-0133">Cell shape</keyword>
<comment type="subcellular location">
    <subcellularLocation>
        <location evidence="1">Membrane</location>
        <topology evidence="1">Multi-pass membrane protein</topology>
    </subcellularLocation>
</comment>
<dbReference type="GO" id="GO:0005886">
    <property type="term" value="C:plasma membrane"/>
    <property type="evidence" value="ECO:0007669"/>
    <property type="project" value="TreeGrafter"/>
</dbReference>
<evidence type="ECO:0000256" key="11">
    <source>
        <dbReference type="ARBA" id="ARBA00038053"/>
    </source>
</evidence>
<name>A0A840EBH4_9BACT</name>
<keyword evidence="2" id="KW-0328">Glycosyltransferase</keyword>
<dbReference type="GO" id="GO:0032153">
    <property type="term" value="C:cell division site"/>
    <property type="evidence" value="ECO:0007669"/>
    <property type="project" value="TreeGrafter"/>
</dbReference>
<feature type="transmembrane region" description="Helical" evidence="16">
    <location>
        <begin position="16"/>
        <end position="36"/>
    </location>
</feature>
<feature type="transmembrane region" description="Helical" evidence="16">
    <location>
        <begin position="196"/>
        <end position="214"/>
    </location>
</feature>
<evidence type="ECO:0000313" key="18">
    <source>
        <dbReference type="Proteomes" id="UP000576209"/>
    </source>
</evidence>
<reference evidence="17 18" key="1">
    <citation type="submission" date="2020-08" db="EMBL/GenBank/DDBJ databases">
        <title>Genomic Encyclopedia of Type Strains, Phase IV (KMG-IV): sequencing the most valuable type-strain genomes for metagenomic binning, comparative biology and taxonomic classification.</title>
        <authorList>
            <person name="Goeker M."/>
        </authorList>
    </citation>
    <scope>NUCLEOTIDE SEQUENCE [LARGE SCALE GENOMIC DNA]</scope>
    <source>
        <strain evidence="17 18">DSM 105137</strain>
    </source>
</reference>
<feature type="transmembrane region" description="Helical" evidence="16">
    <location>
        <begin position="278"/>
        <end position="304"/>
    </location>
</feature>
<dbReference type="Pfam" id="PF01098">
    <property type="entry name" value="FTSW_RODA_SPOVE"/>
    <property type="match status" value="1"/>
</dbReference>
<evidence type="ECO:0000256" key="5">
    <source>
        <dbReference type="ARBA" id="ARBA00022960"/>
    </source>
</evidence>
<sequence length="386" mass="41614">MNLSTRIATELRGDRVLWAIIFILSLVSMVAVYSAVANLAYRNSGGAVSGYIIKHGVILGFGLVVIYIGHLLAYTKYSRWAPSMLVIAILLLLLTQVFGTDINGARRWLTVPGIGLTFQSSDFAKLALILFVARAIGSKQDIIKDFKEAFVPIILPVLGICLLIALSDLSSAIMLFVVCILMMIVGRVAMQYIFMLILLGISVFSILVMVGSKYPNLVPRAATWEKRIETYFNPAAAKVDDRRQITGAMIAIANGGVIGVGPGNSTQRHTLYSAQSDFIYSIIVEEYGALGGVIIIGIYLLLFVRVIRLVTRSSKAFGAMVAFGLGLSLLLQAFLNIAVNLDLLPVTGLTLPLISMGGTSTLFTCVSLGILMSVSKYIEAMTADAS</sequence>
<keyword evidence="4 16" id="KW-0812">Transmembrane</keyword>
<evidence type="ECO:0000256" key="9">
    <source>
        <dbReference type="ARBA" id="ARBA00032370"/>
    </source>
</evidence>
<dbReference type="EC" id="2.4.99.28" evidence="14"/>
<dbReference type="AlphaFoldDB" id="A0A840EBH4"/>
<feature type="transmembrane region" description="Helical" evidence="16">
    <location>
        <begin position="316"/>
        <end position="339"/>
    </location>
</feature>
<feature type="transmembrane region" description="Helical" evidence="16">
    <location>
        <begin position="80"/>
        <end position="98"/>
    </location>
</feature>
<evidence type="ECO:0000313" key="17">
    <source>
        <dbReference type="EMBL" id="MBB4078336.1"/>
    </source>
</evidence>
<keyword evidence="6" id="KW-0573">Peptidoglycan synthesis</keyword>
<dbReference type="RefSeq" id="WP_183494589.1">
    <property type="nucleotide sequence ID" value="NZ_JACIFF010000002.1"/>
</dbReference>
<feature type="transmembrane region" description="Helical" evidence="16">
    <location>
        <begin position="351"/>
        <end position="371"/>
    </location>
</feature>
<keyword evidence="18" id="KW-1185">Reference proteome</keyword>
<feature type="transmembrane region" description="Helical" evidence="16">
    <location>
        <begin position="48"/>
        <end position="68"/>
    </location>
</feature>
<evidence type="ECO:0000256" key="12">
    <source>
        <dbReference type="ARBA" id="ARBA00041185"/>
    </source>
</evidence>
<evidence type="ECO:0000256" key="3">
    <source>
        <dbReference type="ARBA" id="ARBA00022679"/>
    </source>
</evidence>
<keyword evidence="17" id="KW-0132">Cell division</keyword>
<dbReference type="InterPro" id="IPR001182">
    <property type="entry name" value="FtsW/RodA"/>
</dbReference>
<dbReference type="GO" id="GO:0008360">
    <property type="term" value="P:regulation of cell shape"/>
    <property type="evidence" value="ECO:0007669"/>
    <property type="project" value="UniProtKB-KW"/>
</dbReference>
<accession>A0A840EBH4</accession>
<comment type="similarity">
    <text evidence="11">Belongs to the SEDS family. FtsW subfamily.</text>
</comment>
<keyword evidence="3" id="KW-0808">Transferase</keyword>
<protein>
    <recommendedName>
        <fullName evidence="12">Probable peptidoglycan glycosyltransferase FtsW</fullName>
        <ecNumber evidence="14">2.4.99.28</ecNumber>
    </recommendedName>
    <alternativeName>
        <fullName evidence="13">Cell division protein FtsW</fullName>
    </alternativeName>
    <alternativeName>
        <fullName evidence="10">Cell wall polymerase</fullName>
    </alternativeName>
    <alternativeName>
        <fullName evidence="9">Peptidoglycan polymerase</fullName>
    </alternativeName>
</protein>
<dbReference type="PANTHER" id="PTHR30474">
    <property type="entry name" value="CELL CYCLE PROTEIN"/>
    <property type="match status" value="1"/>
</dbReference>
<feature type="transmembrane region" description="Helical" evidence="16">
    <location>
        <begin position="118"/>
        <end position="137"/>
    </location>
</feature>
<keyword evidence="8 16" id="KW-0472">Membrane</keyword>
<evidence type="ECO:0000256" key="15">
    <source>
        <dbReference type="ARBA" id="ARBA00049902"/>
    </source>
</evidence>
<evidence type="ECO:0000256" key="4">
    <source>
        <dbReference type="ARBA" id="ARBA00022692"/>
    </source>
</evidence>
<evidence type="ECO:0000256" key="13">
    <source>
        <dbReference type="ARBA" id="ARBA00041418"/>
    </source>
</evidence>
<dbReference type="GO" id="GO:0008955">
    <property type="term" value="F:peptidoglycan glycosyltransferase activity"/>
    <property type="evidence" value="ECO:0007669"/>
    <property type="project" value="UniProtKB-EC"/>
</dbReference>
<organism evidence="17 18">
    <name type="scientific">Neolewinella aquimaris</name>
    <dbReference type="NCBI Taxonomy" id="1835722"/>
    <lineage>
        <taxon>Bacteria</taxon>
        <taxon>Pseudomonadati</taxon>
        <taxon>Bacteroidota</taxon>
        <taxon>Saprospiria</taxon>
        <taxon>Saprospirales</taxon>
        <taxon>Lewinellaceae</taxon>
        <taxon>Neolewinella</taxon>
    </lineage>
</organism>
<keyword evidence="7 16" id="KW-1133">Transmembrane helix</keyword>
<dbReference type="PANTHER" id="PTHR30474:SF2">
    <property type="entry name" value="PEPTIDOGLYCAN GLYCOSYLTRANSFERASE FTSW-RELATED"/>
    <property type="match status" value="1"/>
</dbReference>
<proteinExistence type="inferred from homology"/>
<comment type="catalytic activity">
    <reaction evidence="15">
        <text>[GlcNAc-(1-&gt;4)-Mur2Ac(oyl-L-Ala-gamma-D-Glu-L-Lys-D-Ala-D-Ala)](n)-di-trans,octa-cis-undecaprenyl diphosphate + beta-D-GlcNAc-(1-&gt;4)-Mur2Ac(oyl-L-Ala-gamma-D-Glu-L-Lys-D-Ala-D-Ala)-di-trans,octa-cis-undecaprenyl diphosphate = [GlcNAc-(1-&gt;4)-Mur2Ac(oyl-L-Ala-gamma-D-Glu-L-Lys-D-Ala-D-Ala)](n+1)-di-trans,octa-cis-undecaprenyl diphosphate + di-trans,octa-cis-undecaprenyl diphosphate + H(+)</text>
        <dbReference type="Rhea" id="RHEA:23708"/>
        <dbReference type="Rhea" id="RHEA-COMP:9602"/>
        <dbReference type="Rhea" id="RHEA-COMP:9603"/>
        <dbReference type="ChEBI" id="CHEBI:15378"/>
        <dbReference type="ChEBI" id="CHEBI:58405"/>
        <dbReference type="ChEBI" id="CHEBI:60033"/>
        <dbReference type="ChEBI" id="CHEBI:78435"/>
        <dbReference type="EC" id="2.4.99.28"/>
    </reaction>
</comment>
<evidence type="ECO:0000256" key="2">
    <source>
        <dbReference type="ARBA" id="ARBA00022676"/>
    </source>
</evidence>
<evidence type="ECO:0000256" key="10">
    <source>
        <dbReference type="ARBA" id="ARBA00033270"/>
    </source>
</evidence>
<evidence type="ECO:0000256" key="6">
    <source>
        <dbReference type="ARBA" id="ARBA00022984"/>
    </source>
</evidence>
<feature type="transmembrane region" description="Helical" evidence="16">
    <location>
        <begin position="149"/>
        <end position="166"/>
    </location>
</feature>
<dbReference type="GO" id="GO:0015648">
    <property type="term" value="F:lipid-linked peptidoglycan transporter activity"/>
    <property type="evidence" value="ECO:0007669"/>
    <property type="project" value="TreeGrafter"/>
</dbReference>
<comment type="caution">
    <text evidence="17">The sequence shown here is derived from an EMBL/GenBank/DDBJ whole genome shotgun (WGS) entry which is preliminary data.</text>
</comment>
<evidence type="ECO:0000256" key="8">
    <source>
        <dbReference type="ARBA" id="ARBA00023136"/>
    </source>
</evidence>
<dbReference type="Proteomes" id="UP000576209">
    <property type="component" value="Unassembled WGS sequence"/>
</dbReference>
<evidence type="ECO:0000256" key="16">
    <source>
        <dbReference type="SAM" id="Phobius"/>
    </source>
</evidence>
<evidence type="ECO:0000256" key="7">
    <source>
        <dbReference type="ARBA" id="ARBA00022989"/>
    </source>
</evidence>